<dbReference type="PANTHER" id="PTHR30483">
    <property type="entry name" value="LEUCINE-SPECIFIC-BINDING PROTEIN"/>
    <property type="match status" value="1"/>
</dbReference>
<dbReference type="PANTHER" id="PTHR30483:SF6">
    <property type="entry name" value="PERIPLASMIC BINDING PROTEIN OF ABC TRANSPORTER FOR NATURAL AMINO ACIDS"/>
    <property type="match status" value="1"/>
</dbReference>
<dbReference type="PRINTS" id="PR00337">
    <property type="entry name" value="LEUILEVALBP"/>
</dbReference>
<sequence length="589" mass="62784">MAVTAAAGTAWEVVVDRSGQVVGLGPRRTVPAGLLRYAAAFLATRHESARFLWAQPRDAWLAVCLERRAGAAGSAGSEATALLSLADTELPRSLTSREIDVLTLLALGLTNAQISGRLGTSARTVSTQVERLLSKLGQTGRGGLAAVAVDNGLLRLPIPGGAEGVSGLTLADIEQRAGGTPVTERWRATAPAYPRRRPFLLGSVIPMTGPVASDGLEMLRGAGLAVQQINRRGGIGGRPIEHVVVGADFFEPDSVTAAFESVFDHDVDALISSYPSAENPAALDLAADFARPYLHTATFEEQVQLVREDPTRYGTVFQTCPSELHYGTGFVRLLDELAGSGRWQPPSRRLLLVEADAVSTHTANELFFDRAERSGWEVSEVIRVPLFPDDWTSVLARLHDIGPAAVMVTHFVADALAGFQHAFSRDATDALVYCVYGPSVPAFSESLGDIAEGVIWSTVTGVYDDSLGKRFREEYRREYAAESGWSQAGAAYDQVGLLASAWTATGGSDPRDVTAALRHLVHRGVNGVYYLGTAGQCALAYPDVTSDPSIGQAHLVYQIQGGQHRVLGPAPFGTVSAFREPPWRTAQGG</sequence>
<accession>A0A345T3N2</accession>
<evidence type="ECO:0000256" key="4">
    <source>
        <dbReference type="ARBA" id="ARBA00022970"/>
    </source>
</evidence>
<dbReference type="PROSITE" id="PS50043">
    <property type="entry name" value="HTH_LUXR_2"/>
    <property type="match status" value="1"/>
</dbReference>
<dbReference type="Pfam" id="PF13458">
    <property type="entry name" value="Peripla_BP_6"/>
    <property type="match status" value="1"/>
</dbReference>
<dbReference type="AlphaFoldDB" id="A0A345T3N2"/>
<comment type="similarity">
    <text evidence="1">Belongs to the leucine-binding protein family.</text>
</comment>
<dbReference type="Proteomes" id="UP000249340">
    <property type="component" value="Chromosome"/>
</dbReference>
<dbReference type="GO" id="GO:0006865">
    <property type="term" value="P:amino acid transport"/>
    <property type="evidence" value="ECO:0007669"/>
    <property type="project" value="UniProtKB-KW"/>
</dbReference>
<keyword evidence="4" id="KW-0029">Amino-acid transport</keyword>
<evidence type="ECO:0000259" key="5">
    <source>
        <dbReference type="PROSITE" id="PS50043"/>
    </source>
</evidence>
<keyword evidence="2" id="KW-0813">Transport</keyword>
<dbReference type="GO" id="GO:0006355">
    <property type="term" value="P:regulation of DNA-templated transcription"/>
    <property type="evidence" value="ECO:0007669"/>
    <property type="project" value="InterPro"/>
</dbReference>
<keyword evidence="3" id="KW-0732">Signal</keyword>
<dbReference type="CDD" id="cd06170">
    <property type="entry name" value="LuxR_C_like"/>
    <property type="match status" value="1"/>
</dbReference>
<evidence type="ECO:0000313" key="6">
    <source>
        <dbReference type="EMBL" id="AXI80587.1"/>
    </source>
</evidence>
<dbReference type="Pfam" id="PF00196">
    <property type="entry name" value="GerE"/>
    <property type="match status" value="1"/>
</dbReference>
<evidence type="ECO:0000256" key="1">
    <source>
        <dbReference type="ARBA" id="ARBA00010062"/>
    </source>
</evidence>
<dbReference type="InterPro" id="IPR036388">
    <property type="entry name" value="WH-like_DNA-bd_sf"/>
</dbReference>
<proteinExistence type="inferred from homology"/>
<dbReference type="OrthoDB" id="7337537at2"/>
<dbReference type="InterPro" id="IPR000792">
    <property type="entry name" value="Tscrpt_reg_LuxR_C"/>
</dbReference>
<dbReference type="KEGG" id="stri:C7M71_027555"/>
<evidence type="ECO:0000313" key="7">
    <source>
        <dbReference type="Proteomes" id="UP000249340"/>
    </source>
</evidence>
<organism evidence="6 7">
    <name type="scientific">Peterkaempfera bronchialis</name>
    <dbReference type="NCBI Taxonomy" id="2126346"/>
    <lineage>
        <taxon>Bacteria</taxon>
        <taxon>Bacillati</taxon>
        <taxon>Actinomycetota</taxon>
        <taxon>Actinomycetes</taxon>
        <taxon>Kitasatosporales</taxon>
        <taxon>Streptomycetaceae</taxon>
        <taxon>Peterkaempfera</taxon>
    </lineage>
</organism>
<dbReference type="InterPro" id="IPR051010">
    <property type="entry name" value="BCAA_transport"/>
</dbReference>
<reference evidence="7" key="1">
    <citation type="submission" date="2018-07" db="EMBL/GenBank/DDBJ databases">
        <title>Streptacidiphilus bronchialis DSM 106435 chromosome.</title>
        <authorList>
            <person name="Batra D."/>
            <person name="Gulvik C.A."/>
        </authorList>
    </citation>
    <scope>NUCLEOTIDE SEQUENCE [LARGE SCALE GENOMIC DNA]</scope>
    <source>
        <strain evidence="7">DSM 106435</strain>
    </source>
</reference>
<dbReference type="InterPro" id="IPR000709">
    <property type="entry name" value="Leu_Ile_Val-bd"/>
</dbReference>
<dbReference type="Gene3D" id="1.10.10.10">
    <property type="entry name" value="Winged helix-like DNA-binding domain superfamily/Winged helix DNA-binding domain"/>
    <property type="match status" value="1"/>
</dbReference>
<dbReference type="InterPro" id="IPR016032">
    <property type="entry name" value="Sig_transdc_resp-reg_C-effctor"/>
</dbReference>
<dbReference type="EMBL" id="CP031264">
    <property type="protein sequence ID" value="AXI80587.1"/>
    <property type="molecule type" value="Genomic_DNA"/>
</dbReference>
<evidence type="ECO:0000256" key="3">
    <source>
        <dbReference type="ARBA" id="ARBA00022729"/>
    </source>
</evidence>
<evidence type="ECO:0000256" key="2">
    <source>
        <dbReference type="ARBA" id="ARBA00022448"/>
    </source>
</evidence>
<dbReference type="SUPFAM" id="SSF53822">
    <property type="entry name" value="Periplasmic binding protein-like I"/>
    <property type="match status" value="1"/>
</dbReference>
<dbReference type="GO" id="GO:0003677">
    <property type="term" value="F:DNA binding"/>
    <property type="evidence" value="ECO:0007669"/>
    <property type="project" value="InterPro"/>
</dbReference>
<keyword evidence="7" id="KW-1185">Reference proteome</keyword>
<dbReference type="InterPro" id="IPR028081">
    <property type="entry name" value="Leu-bd"/>
</dbReference>
<name>A0A345T3N2_9ACTN</name>
<protein>
    <recommendedName>
        <fullName evidence="5">HTH luxR-type domain-containing protein</fullName>
    </recommendedName>
</protein>
<gene>
    <name evidence="6" type="ORF">C7M71_027555</name>
</gene>
<dbReference type="Gene3D" id="3.40.50.2300">
    <property type="match status" value="2"/>
</dbReference>
<dbReference type="SMART" id="SM00421">
    <property type="entry name" value="HTH_LUXR"/>
    <property type="match status" value="1"/>
</dbReference>
<dbReference type="InterPro" id="IPR028082">
    <property type="entry name" value="Peripla_BP_I"/>
</dbReference>
<dbReference type="SUPFAM" id="SSF46894">
    <property type="entry name" value="C-terminal effector domain of the bipartite response regulators"/>
    <property type="match status" value="1"/>
</dbReference>
<feature type="domain" description="HTH luxR-type" evidence="5">
    <location>
        <begin position="87"/>
        <end position="152"/>
    </location>
</feature>
<dbReference type="PRINTS" id="PR00038">
    <property type="entry name" value="HTHLUXR"/>
</dbReference>
<dbReference type="RefSeq" id="WP_111491440.1">
    <property type="nucleotide sequence ID" value="NZ_CP031264.1"/>
</dbReference>